<dbReference type="Gramene" id="Zm00001eb188800_T002">
    <property type="protein sequence ID" value="Zm00001eb188800_P002"/>
    <property type="gene ID" value="Zm00001eb188800"/>
</dbReference>
<dbReference type="InParanoid" id="A0A804NV83"/>
<organism evidence="2 3">
    <name type="scientific">Zea mays</name>
    <name type="common">Maize</name>
    <dbReference type="NCBI Taxonomy" id="4577"/>
    <lineage>
        <taxon>Eukaryota</taxon>
        <taxon>Viridiplantae</taxon>
        <taxon>Streptophyta</taxon>
        <taxon>Embryophyta</taxon>
        <taxon>Tracheophyta</taxon>
        <taxon>Spermatophyta</taxon>
        <taxon>Magnoliopsida</taxon>
        <taxon>Liliopsida</taxon>
        <taxon>Poales</taxon>
        <taxon>Poaceae</taxon>
        <taxon>PACMAD clade</taxon>
        <taxon>Panicoideae</taxon>
        <taxon>Andropogonodae</taxon>
        <taxon>Andropogoneae</taxon>
        <taxon>Tripsacinae</taxon>
        <taxon>Zea</taxon>
    </lineage>
</organism>
<name>A0A804NV83_MAIZE</name>
<evidence type="ECO:0000313" key="2">
    <source>
        <dbReference type="EnsemblPlants" id="Zm00001eb188800_P002"/>
    </source>
</evidence>
<feature type="region of interest" description="Disordered" evidence="1">
    <location>
        <begin position="779"/>
        <end position="806"/>
    </location>
</feature>
<reference evidence="2" key="3">
    <citation type="submission" date="2021-05" db="UniProtKB">
        <authorList>
            <consortium name="EnsemblPlants"/>
        </authorList>
    </citation>
    <scope>IDENTIFICATION</scope>
    <source>
        <strain evidence="2">cv. B73</strain>
    </source>
</reference>
<dbReference type="EnsemblPlants" id="Zm00001eb188800_T002">
    <property type="protein sequence ID" value="Zm00001eb188800_P002"/>
    <property type="gene ID" value="Zm00001eb188800"/>
</dbReference>
<feature type="region of interest" description="Disordered" evidence="1">
    <location>
        <begin position="364"/>
        <end position="534"/>
    </location>
</feature>
<feature type="compositionally biased region" description="Basic residues" evidence="1">
    <location>
        <begin position="672"/>
        <end position="685"/>
    </location>
</feature>
<reference evidence="3" key="1">
    <citation type="journal article" date="2009" name="Science">
        <title>The B73 maize genome: complexity, diversity, and dynamics.</title>
        <authorList>
            <person name="Schnable P.S."/>
            <person name="Ware D."/>
            <person name="Fulton R.S."/>
            <person name="Stein J.C."/>
            <person name="Wei F."/>
            <person name="Pasternak S."/>
            <person name="Liang C."/>
            <person name="Zhang J."/>
            <person name="Fulton L."/>
            <person name="Graves T.A."/>
            <person name="Minx P."/>
            <person name="Reily A.D."/>
            <person name="Courtney L."/>
            <person name="Kruchowski S.S."/>
            <person name="Tomlinson C."/>
            <person name="Strong C."/>
            <person name="Delehaunty K."/>
            <person name="Fronick C."/>
            <person name="Courtney B."/>
            <person name="Rock S.M."/>
            <person name="Belter E."/>
            <person name="Du F."/>
            <person name="Kim K."/>
            <person name="Abbott R.M."/>
            <person name="Cotton M."/>
            <person name="Levy A."/>
            <person name="Marchetto P."/>
            <person name="Ochoa K."/>
            <person name="Jackson S.M."/>
            <person name="Gillam B."/>
            <person name="Chen W."/>
            <person name="Yan L."/>
            <person name="Higginbotham J."/>
            <person name="Cardenas M."/>
            <person name="Waligorski J."/>
            <person name="Applebaum E."/>
            <person name="Phelps L."/>
            <person name="Falcone J."/>
            <person name="Kanchi K."/>
            <person name="Thane T."/>
            <person name="Scimone A."/>
            <person name="Thane N."/>
            <person name="Henke J."/>
            <person name="Wang T."/>
            <person name="Ruppert J."/>
            <person name="Shah N."/>
            <person name="Rotter K."/>
            <person name="Hodges J."/>
            <person name="Ingenthron E."/>
            <person name="Cordes M."/>
            <person name="Kohlberg S."/>
            <person name="Sgro J."/>
            <person name="Delgado B."/>
            <person name="Mead K."/>
            <person name="Chinwalla A."/>
            <person name="Leonard S."/>
            <person name="Crouse K."/>
            <person name="Collura K."/>
            <person name="Kudrna D."/>
            <person name="Currie J."/>
            <person name="He R."/>
            <person name="Angelova A."/>
            <person name="Rajasekar S."/>
            <person name="Mueller T."/>
            <person name="Lomeli R."/>
            <person name="Scara G."/>
            <person name="Ko A."/>
            <person name="Delaney K."/>
            <person name="Wissotski M."/>
            <person name="Lopez G."/>
            <person name="Campos D."/>
            <person name="Braidotti M."/>
            <person name="Ashley E."/>
            <person name="Golser W."/>
            <person name="Kim H."/>
            <person name="Lee S."/>
            <person name="Lin J."/>
            <person name="Dujmic Z."/>
            <person name="Kim W."/>
            <person name="Talag J."/>
            <person name="Zuccolo A."/>
            <person name="Fan C."/>
            <person name="Sebastian A."/>
            <person name="Kramer M."/>
            <person name="Spiegel L."/>
            <person name="Nascimento L."/>
            <person name="Zutavern T."/>
            <person name="Miller B."/>
            <person name="Ambroise C."/>
            <person name="Muller S."/>
            <person name="Spooner W."/>
            <person name="Narechania A."/>
            <person name="Ren L."/>
            <person name="Wei S."/>
            <person name="Kumari S."/>
            <person name="Faga B."/>
            <person name="Levy M.J."/>
            <person name="McMahan L."/>
            <person name="Van Buren P."/>
            <person name="Vaughn M.W."/>
            <person name="Ying K."/>
            <person name="Yeh C.-T."/>
            <person name="Emrich S.J."/>
            <person name="Jia Y."/>
            <person name="Kalyanaraman A."/>
            <person name="Hsia A.-P."/>
            <person name="Barbazuk W.B."/>
            <person name="Baucom R.S."/>
            <person name="Brutnell T.P."/>
            <person name="Carpita N.C."/>
            <person name="Chaparro C."/>
            <person name="Chia J.-M."/>
            <person name="Deragon J.-M."/>
            <person name="Estill J.C."/>
            <person name="Fu Y."/>
            <person name="Jeddeloh J.A."/>
            <person name="Han Y."/>
            <person name="Lee H."/>
            <person name="Li P."/>
            <person name="Lisch D.R."/>
            <person name="Liu S."/>
            <person name="Liu Z."/>
            <person name="Nagel D.H."/>
            <person name="McCann M.C."/>
            <person name="SanMiguel P."/>
            <person name="Myers A.M."/>
            <person name="Nettleton D."/>
            <person name="Nguyen J."/>
            <person name="Penning B.W."/>
            <person name="Ponnala L."/>
            <person name="Schneider K.L."/>
            <person name="Schwartz D.C."/>
            <person name="Sharma A."/>
            <person name="Soderlund C."/>
            <person name="Springer N.M."/>
            <person name="Sun Q."/>
            <person name="Wang H."/>
            <person name="Waterman M."/>
            <person name="Westerman R."/>
            <person name="Wolfgruber T.K."/>
            <person name="Yang L."/>
            <person name="Yu Y."/>
            <person name="Zhang L."/>
            <person name="Zhou S."/>
            <person name="Zhu Q."/>
            <person name="Bennetzen J.L."/>
            <person name="Dawe R.K."/>
            <person name="Jiang J."/>
            <person name="Jiang N."/>
            <person name="Presting G.G."/>
            <person name="Wessler S.R."/>
            <person name="Aluru S."/>
            <person name="Martienssen R.A."/>
            <person name="Clifton S.W."/>
            <person name="McCombie W.R."/>
            <person name="Wing R.A."/>
            <person name="Wilson R.K."/>
        </authorList>
    </citation>
    <scope>NUCLEOTIDE SEQUENCE [LARGE SCALE GENOMIC DNA]</scope>
    <source>
        <strain evidence="3">cv. B73</strain>
    </source>
</reference>
<accession>A0A804NV83</accession>
<feature type="compositionally biased region" description="Basic residues" evidence="1">
    <location>
        <begin position="233"/>
        <end position="249"/>
    </location>
</feature>
<reference evidence="2" key="2">
    <citation type="submission" date="2019-07" db="EMBL/GenBank/DDBJ databases">
        <authorList>
            <person name="Seetharam A."/>
            <person name="Woodhouse M."/>
            <person name="Cannon E."/>
        </authorList>
    </citation>
    <scope>NUCLEOTIDE SEQUENCE [LARGE SCALE GENOMIC DNA]</scope>
    <source>
        <strain evidence="2">cv. B73</strain>
    </source>
</reference>
<feature type="region of interest" description="Disordered" evidence="1">
    <location>
        <begin position="616"/>
        <end position="721"/>
    </location>
</feature>
<feature type="compositionally biased region" description="Basic residues" evidence="1">
    <location>
        <begin position="622"/>
        <end position="631"/>
    </location>
</feature>
<sequence>RRTPRLRSTTPPPSPAGCGSAACHSSLLFSSAPAECRPAHDDGALALVPRRPRHGQPGAAPAARVRVRPLRHVRASAVHGVHRQGDHQLLLPQVRPEPAPALHQPDVHRKLHRQPGGAAGHPGQRQQLQHVPRQPGRPRLLLHALRALGLQRVQRRRRRPPRRVLLHGVPVQPVPHQRVRQGRGAGVRRRVRDSRPAARQPRRVPRPHQRVHGRARRQRVRRRGAGHGEAALRPRRQPHRPRRQRRPLLQRHLPARGPGHRARAGRHRRQRRQQLRLGRLRRRRAAPAGVHLAQRHQAVRRRARRVAGPLRGRRRQGRLLRLLRVHRRGRLPAQLRQDVEHDRRGAARRRRQAAEEAVRLEARAGRRRAVRRRAGGARAARGPVPDEEAEEGRGRPELRVPQRHRPEEHPGRAQGVRLRGAQERHQRLRRQDEAGAGRVRRGVPRHRARGQRPQHGGGRQAVLRRQHQGAGGLPRRARHHQPPPPPESRQAHRLVPPGRRAAAGVRLHATRQPGQAPVRRQGGVGGGDDDDDAGLEAALQRGRRRGVGAELPAPRVRADGDPPRHQAVQHHAGLVVPRAAGRLRPGARARVRQDLVHGQAGRAGHAGVHRARVLPHGAGHARVGRVRLRRRGPGDRLRPPRLLRQPGGVQPAAGAGVEAPRRRAPPGGRGPAPRRRRVRVRRRGGRAAAAAGPGVQPPQPAAAAQGAGHPAEPADAVRAAAPRAHVQAGVHVARAARRRGGGRDAGVVHVAQRGHQLGRHLLVQLPLHVVVVGVQYPDLPGEQGGARRGGEGRGDRLTEKKTVSSSACCRRQDGSLTVVHVEPGGRASRQSGCALSSGVKRGLWQRGSRSNRTK</sequence>
<keyword evidence="3" id="KW-1185">Reference proteome</keyword>
<dbReference type="AlphaFoldDB" id="A0A804NV83"/>
<feature type="compositionally biased region" description="Basic and acidic residues" evidence="1">
    <location>
        <begin position="391"/>
        <end position="411"/>
    </location>
</feature>
<feature type="compositionally biased region" description="Basic and acidic residues" evidence="1">
    <location>
        <begin position="420"/>
        <end position="435"/>
    </location>
</feature>
<feature type="compositionally biased region" description="Low complexity" evidence="1">
    <location>
        <begin position="640"/>
        <end position="658"/>
    </location>
</feature>
<feature type="compositionally biased region" description="Low complexity" evidence="1">
    <location>
        <begin position="701"/>
        <end position="721"/>
    </location>
</feature>
<feature type="compositionally biased region" description="Basic residues" evidence="1">
    <location>
        <begin position="200"/>
        <end position="225"/>
    </location>
</feature>
<feature type="compositionally biased region" description="Basic residues" evidence="1">
    <location>
        <begin position="258"/>
        <end position="278"/>
    </location>
</feature>
<protein>
    <submittedName>
        <fullName evidence="2">Uncharacterized protein</fullName>
    </submittedName>
</protein>
<feature type="compositionally biased region" description="Basic residues" evidence="1">
    <location>
        <begin position="153"/>
        <end position="165"/>
    </location>
</feature>
<feature type="compositionally biased region" description="Basic residues" evidence="1">
    <location>
        <begin position="365"/>
        <end position="375"/>
    </location>
</feature>
<feature type="compositionally biased region" description="Low complexity" evidence="1">
    <location>
        <begin position="166"/>
        <end position="176"/>
    </location>
</feature>
<evidence type="ECO:0000256" key="1">
    <source>
        <dbReference type="SAM" id="MobiDB-lite"/>
    </source>
</evidence>
<feature type="region of interest" description="Disordered" evidence="1">
    <location>
        <begin position="152"/>
        <end position="278"/>
    </location>
</feature>
<dbReference type="Proteomes" id="UP000007305">
    <property type="component" value="Chromosome 4"/>
</dbReference>
<feature type="compositionally biased region" description="Basic residues" evidence="1">
    <location>
        <begin position="177"/>
        <end position="192"/>
    </location>
</feature>
<evidence type="ECO:0000313" key="3">
    <source>
        <dbReference type="Proteomes" id="UP000007305"/>
    </source>
</evidence>
<feature type="compositionally biased region" description="Basic and acidic residues" evidence="1">
    <location>
        <begin position="788"/>
        <end position="802"/>
    </location>
</feature>
<feature type="region of interest" description="Disordered" evidence="1">
    <location>
        <begin position="111"/>
        <end position="136"/>
    </location>
</feature>
<feature type="region of interest" description="Disordered" evidence="1">
    <location>
        <begin position="820"/>
        <end position="854"/>
    </location>
</feature>
<proteinExistence type="predicted"/>
<feature type="compositionally biased region" description="Basic residues" evidence="1">
    <location>
        <begin position="438"/>
        <end position="452"/>
    </location>
</feature>